<dbReference type="Pfam" id="PF12697">
    <property type="entry name" value="Abhydrolase_6"/>
    <property type="match status" value="1"/>
</dbReference>
<keyword evidence="3" id="KW-1185">Reference proteome</keyword>
<name>A0AAP8MH27_9GAMM</name>
<dbReference type="SUPFAM" id="SSF53474">
    <property type="entry name" value="alpha/beta-Hydrolases"/>
    <property type="match status" value="1"/>
</dbReference>
<protein>
    <submittedName>
        <fullName evidence="2">Alpha/beta hydrolase</fullName>
    </submittedName>
</protein>
<gene>
    <name evidence="2" type="ORF">C0029_03765</name>
</gene>
<organism evidence="2 3">
    <name type="scientific">Halioglobus japonicus</name>
    <dbReference type="NCBI Taxonomy" id="930805"/>
    <lineage>
        <taxon>Bacteria</taxon>
        <taxon>Pseudomonadati</taxon>
        <taxon>Pseudomonadota</taxon>
        <taxon>Gammaproteobacteria</taxon>
        <taxon>Cellvibrionales</taxon>
        <taxon>Halieaceae</taxon>
        <taxon>Halioglobus</taxon>
    </lineage>
</organism>
<evidence type="ECO:0000313" key="3">
    <source>
        <dbReference type="Proteomes" id="UP000235162"/>
    </source>
</evidence>
<accession>A0AAP8MH27</accession>
<feature type="domain" description="AB hydrolase-1" evidence="1">
    <location>
        <begin position="109"/>
        <end position="321"/>
    </location>
</feature>
<dbReference type="RefSeq" id="WP_084200270.1">
    <property type="nucleotide sequence ID" value="NZ_BMYL01000001.1"/>
</dbReference>
<dbReference type="KEGG" id="hja:BST95_14420"/>
<dbReference type="InterPro" id="IPR029058">
    <property type="entry name" value="AB_hydrolase_fold"/>
</dbReference>
<dbReference type="Gene3D" id="3.40.50.1820">
    <property type="entry name" value="alpha/beta hydrolase"/>
    <property type="match status" value="1"/>
</dbReference>
<keyword evidence="2" id="KW-0378">Hydrolase</keyword>
<dbReference type="GO" id="GO:0016787">
    <property type="term" value="F:hydrolase activity"/>
    <property type="evidence" value="ECO:0007669"/>
    <property type="project" value="UniProtKB-KW"/>
</dbReference>
<sequence>MSVFTTLMALAVGIFLGCRYHFANKVQPRRFTADWPGRDEGGALYCTGDTVIAVRTGSEDDSRTVVAFPGFLEDMRYFQALYQDFTGQLILVNNADYHNPFDGDITPLVDWSANPYPLGTIEHDGFVLAQVVQQLASGTQVTVHGHSRGGAVTLEAARQFPAVMRPEERAVSAILEAAVLPQARTVGPTSRPLGFTIARWIFPLVMTLLRKAPPERILENPMMRPTNPLKTALCQSIFFTPRRYATAVTNFVSIRRWQAEHTAVLFNGYAHIDVVIGEKDHVLDNPTMTASAEQGAEQNAGLNIVHTQQTNHFVSLEQPAIIRALVDSAKP</sequence>
<reference evidence="2 3" key="1">
    <citation type="submission" date="2018-01" db="EMBL/GenBank/DDBJ databases">
        <title>The draft genome sequence of Halioglobus japonicus S1-36.</title>
        <authorList>
            <person name="Du Z.-J."/>
            <person name="Shi M.-J."/>
        </authorList>
    </citation>
    <scope>NUCLEOTIDE SEQUENCE [LARGE SCALE GENOMIC DNA]</scope>
    <source>
        <strain evidence="2 3">S1-36</strain>
    </source>
</reference>
<dbReference type="AlphaFoldDB" id="A0AAP8MH27"/>
<comment type="caution">
    <text evidence="2">The sequence shown here is derived from an EMBL/GenBank/DDBJ whole genome shotgun (WGS) entry which is preliminary data.</text>
</comment>
<evidence type="ECO:0000313" key="2">
    <source>
        <dbReference type="EMBL" id="PLW87703.1"/>
    </source>
</evidence>
<dbReference type="EMBL" id="PKUR01000001">
    <property type="protein sequence ID" value="PLW87703.1"/>
    <property type="molecule type" value="Genomic_DNA"/>
</dbReference>
<dbReference type="InterPro" id="IPR000073">
    <property type="entry name" value="AB_hydrolase_1"/>
</dbReference>
<dbReference type="Proteomes" id="UP000235162">
    <property type="component" value="Unassembled WGS sequence"/>
</dbReference>
<evidence type="ECO:0000259" key="1">
    <source>
        <dbReference type="Pfam" id="PF12697"/>
    </source>
</evidence>
<proteinExistence type="predicted"/>